<evidence type="ECO:0000256" key="2">
    <source>
        <dbReference type="ARBA" id="ARBA00022679"/>
    </source>
</evidence>
<name>A0A7S0ANZ6_9DINO</name>
<dbReference type="InterPro" id="IPR018490">
    <property type="entry name" value="cNMP-bd_dom_sf"/>
</dbReference>
<dbReference type="Gene3D" id="2.60.120.10">
    <property type="entry name" value="Jelly Rolls"/>
    <property type="match status" value="1"/>
</dbReference>
<dbReference type="InterPro" id="IPR000595">
    <property type="entry name" value="cNMP-bd_dom"/>
</dbReference>
<dbReference type="PROSITE" id="PS50042">
    <property type="entry name" value="CNMP_BINDING_3"/>
    <property type="match status" value="1"/>
</dbReference>
<evidence type="ECO:0000256" key="5">
    <source>
        <dbReference type="SAM" id="MobiDB-lite"/>
    </source>
</evidence>
<dbReference type="InterPro" id="IPR014710">
    <property type="entry name" value="RmlC-like_jellyroll"/>
</dbReference>
<evidence type="ECO:0000256" key="4">
    <source>
        <dbReference type="ARBA" id="ARBA00022777"/>
    </source>
</evidence>
<dbReference type="NCBIfam" id="NF003742">
    <property type="entry name" value="PRK05339.1"/>
    <property type="match status" value="1"/>
</dbReference>
<organism evidence="7">
    <name type="scientific">Pyrodinium bahamense</name>
    <dbReference type="NCBI Taxonomy" id="73915"/>
    <lineage>
        <taxon>Eukaryota</taxon>
        <taxon>Sar</taxon>
        <taxon>Alveolata</taxon>
        <taxon>Dinophyceae</taxon>
        <taxon>Gonyaulacales</taxon>
        <taxon>Pyrocystaceae</taxon>
        <taxon>Pyrodinium</taxon>
    </lineage>
</organism>
<dbReference type="Pfam" id="PF03618">
    <property type="entry name" value="Kinase-PPPase"/>
    <property type="match status" value="1"/>
</dbReference>
<dbReference type="PANTHER" id="PTHR31756">
    <property type="entry name" value="PYRUVATE, PHOSPHATE DIKINASE REGULATORY PROTEIN 1, CHLOROPLASTIC"/>
    <property type="match status" value="1"/>
</dbReference>
<feature type="domain" description="Cyclic nucleotide-binding" evidence="6">
    <location>
        <begin position="130"/>
        <end position="233"/>
    </location>
</feature>
<evidence type="ECO:0000313" key="7">
    <source>
        <dbReference type="EMBL" id="CAD8367952.1"/>
    </source>
</evidence>
<keyword evidence="3" id="KW-0547">Nucleotide-binding</keyword>
<dbReference type="SMART" id="SM00100">
    <property type="entry name" value="cNMP"/>
    <property type="match status" value="1"/>
</dbReference>
<evidence type="ECO:0000256" key="1">
    <source>
        <dbReference type="ARBA" id="ARBA00022527"/>
    </source>
</evidence>
<dbReference type="Pfam" id="PF00027">
    <property type="entry name" value="cNMP_binding"/>
    <property type="match status" value="1"/>
</dbReference>
<protein>
    <recommendedName>
        <fullName evidence="6">Cyclic nucleotide-binding domain-containing protein</fullName>
    </recommendedName>
</protein>
<keyword evidence="2" id="KW-0808">Transferase</keyword>
<feature type="region of interest" description="Disordered" evidence="5">
    <location>
        <begin position="245"/>
        <end position="264"/>
    </location>
</feature>
<keyword evidence="1" id="KW-0723">Serine/threonine-protein kinase</keyword>
<evidence type="ECO:0000259" key="6">
    <source>
        <dbReference type="PROSITE" id="PS50042"/>
    </source>
</evidence>
<reference evidence="7" key="1">
    <citation type="submission" date="2021-01" db="EMBL/GenBank/DDBJ databases">
        <authorList>
            <person name="Corre E."/>
            <person name="Pelletier E."/>
            <person name="Niang G."/>
            <person name="Scheremetjew M."/>
            <person name="Finn R."/>
            <person name="Kale V."/>
            <person name="Holt S."/>
            <person name="Cochrane G."/>
            <person name="Meng A."/>
            <person name="Brown T."/>
            <person name="Cohen L."/>
        </authorList>
    </citation>
    <scope>NUCLEOTIDE SEQUENCE</scope>
    <source>
        <strain evidence="7">Pbaha01</strain>
    </source>
</reference>
<proteinExistence type="predicted"/>
<dbReference type="CDD" id="cd00038">
    <property type="entry name" value="CAP_ED"/>
    <property type="match status" value="1"/>
</dbReference>
<dbReference type="InterPro" id="IPR005177">
    <property type="entry name" value="Kinase-pyrophosphorylase"/>
</dbReference>
<sequence>MRPALMERLSPQPQQPHEVRCCLSGSTGRLASLGASPVSARLGAAPALRHLPRGYSAPRRAGGLGATLGLQSLSAGVAAALGAGRCLDRRPTRTSRVVVLAAPEEVPKSSPAPEVDLLQEVLRDCKEVVVLQKADKETILELVQSMEEVSASAGEVIVRQGDQIGSMYIVVQGDLVVEKTPAGSAIPLTKPAARGDYFGAVTLLGNTPQKTTIVAQSDCRLWRLDRHVFDAVILAHGGRVDALQDESWLDEDEEDDDGEDEDSDLTCSADALREIFIVSDSTGESASASVRAALRQFDYCFGSTCGTARSTVYRFVRSAKEAREIVDIAGDRNALLVHTVMEPKVHEAVVTACQEKGVESCDLWGALLESLEKKFGAKRSGVSGRRQPVSDEYMTIVKAIEYTRKVDDGVLPHLWGEADIMLVGPSRAGKTPLAFYLAQRGFKVANYPIVPEEEVPPELFEITQSKVIGLLIQPERLQAIRIERMAQFGRTSTQYASLERIRKEVRWIKNFYLRHGSQWPIIDTTNAGVVETAARITEIFDRRKGDSLAAAYESPLTD</sequence>
<accession>A0A7S0ANZ6</accession>
<gene>
    <name evidence="7" type="ORF">PBAH0796_LOCUS18633</name>
</gene>
<evidence type="ECO:0000256" key="3">
    <source>
        <dbReference type="ARBA" id="ARBA00022741"/>
    </source>
</evidence>
<dbReference type="EMBL" id="HBEG01030538">
    <property type="protein sequence ID" value="CAD8367952.1"/>
    <property type="molecule type" value="Transcribed_RNA"/>
</dbReference>
<keyword evidence="4" id="KW-0418">Kinase</keyword>
<dbReference type="PANTHER" id="PTHR31756:SF3">
    <property type="entry name" value="PYRUVATE, PHOSPHATE DIKINASE REGULATORY PROTEIN 1, CHLOROPLASTIC"/>
    <property type="match status" value="1"/>
</dbReference>
<dbReference type="AlphaFoldDB" id="A0A7S0ANZ6"/>
<dbReference type="GO" id="GO:0005524">
    <property type="term" value="F:ATP binding"/>
    <property type="evidence" value="ECO:0007669"/>
    <property type="project" value="InterPro"/>
</dbReference>
<dbReference type="SUPFAM" id="SSF51206">
    <property type="entry name" value="cAMP-binding domain-like"/>
    <property type="match status" value="1"/>
</dbReference>
<dbReference type="GO" id="GO:0004674">
    <property type="term" value="F:protein serine/threonine kinase activity"/>
    <property type="evidence" value="ECO:0007669"/>
    <property type="project" value="UniProtKB-KW"/>
</dbReference>